<dbReference type="Pfam" id="PF02805">
    <property type="entry name" value="Ada_Zn_binding"/>
    <property type="match status" value="1"/>
</dbReference>
<keyword evidence="4" id="KW-1185">Reference proteome</keyword>
<dbReference type="RefSeq" id="WP_345441641.1">
    <property type="nucleotide sequence ID" value="NZ_BAABQU010000005.1"/>
</dbReference>
<gene>
    <name evidence="3" type="ORF">Dcae01_00538</name>
</gene>
<dbReference type="Gene3D" id="3.40.10.10">
    <property type="entry name" value="DNA Methylphosphotriester Repair Domain"/>
    <property type="match status" value="1"/>
</dbReference>
<reference evidence="3 4" key="1">
    <citation type="submission" date="2024-02" db="EMBL/GenBank/DDBJ databases">
        <title>Deinococcus caeni NBRC 101312.</title>
        <authorList>
            <person name="Ichikawa N."/>
            <person name="Katano-Makiyama Y."/>
            <person name="Hidaka K."/>
        </authorList>
    </citation>
    <scope>NUCLEOTIDE SEQUENCE [LARGE SCALE GENOMIC DNA]</scope>
    <source>
        <strain evidence="3 4">NBRC 101312</strain>
    </source>
</reference>
<protein>
    <recommendedName>
        <fullName evidence="2">Ada DNA repair metal-binding domain-containing protein</fullName>
    </recommendedName>
</protein>
<dbReference type="SUPFAM" id="SSF57884">
    <property type="entry name" value="Ada DNA repair protein, N-terminal domain (N-Ada 10)"/>
    <property type="match status" value="1"/>
</dbReference>
<evidence type="ECO:0000256" key="1">
    <source>
        <dbReference type="ARBA" id="ARBA00023159"/>
    </source>
</evidence>
<dbReference type="InterPro" id="IPR035451">
    <property type="entry name" value="Ada-like_dom_sf"/>
</dbReference>
<dbReference type="EMBL" id="BAABQU010000005">
    <property type="protein sequence ID" value="GAA5439043.1"/>
    <property type="molecule type" value="Genomic_DNA"/>
</dbReference>
<name>A0ABP9UA04_9DEIO</name>
<evidence type="ECO:0000259" key="2">
    <source>
        <dbReference type="Pfam" id="PF02805"/>
    </source>
</evidence>
<sequence length="155" mass="16562">MTVTFTREFMLERMFAGDAAFDGLFYTGVTSTGIYCLPSCRARKPLAGNVVFHPCAASARAAGLRACRRCQPDAFQAGVPVEEATFTAALARVDVPGVGSVQALARALNLIRIPFISPTIRNVTGLPAPRPEPVSLLLASARIERTLQPIQSESV</sequence>
<comment type="caution">
    <text evidence="3">The sequence shown here is derived from an EMBL/GenBank/DDBJ whole genome shotgun (WGS) entry which is preliminary data.</text>
</comment>
<evidence type="ECO:0000313" key="3">
    <source>
        <dbReference type="EMBL" id="GAA5439043.1"/>
    </source>
</evidence>
<feature type="domain" description="Ada DNA repair metal-binding" evidence="2">
    <location>
        <begin position="14"/>
        <end position="73"/>
    </location>
</feature>
<dbReference type="Proteomes" id="UP001423409">
    <property type="component" value="Unassembled WGS sequence"/>
</dbReference>
<dbReference type="InterPro" id="IPR004026">
    <property type="entry name" value="Ada_DNA_repair_Zn-bd"/>
</dbReference>
<accession>A0ABP9UA04</accession>
<proteinExistence type="predicted"/>
<keyword evidence="1" id="KW-0010">Activator</keyword>
<organism evidence="3 4">
    <name type="scientific">Deinococcus caeni</name>
    <dbReference type="NCBI Taxonomy" id="569127"/>
    <lineage>
        <taxon>Bacteria</taxon>
        <taxon>Thermotogati</taxon>
        <taxon>Deinococcota</taxon>
        <taxon>Deinococci</taxon>
        <taxon>Deinococcales</taxon>
        <taxon>Deinococcaceae</taxon>
        <taxon>Deinococcus</taxon>
    </lineage>
</organism>
<evidence type="ECO:0000313" key="4">
    <source>
        <dbReference type="Proteomes" id="UP001423409"/>
    </source>
</evidence>